<evidence type="ECO:0000256" key="7">
    <source>
        <dbReference type="SAM" id="Phobius"/>
    </source>
</evidence>
<dbReference type="EMBL" id="VHII01000015">
    <property type="protein sequence ID" value="KAF1379568.1"/>
    <property type="molecule type" value="Genomic_DNA"/>
</dbReference>
<keyword evidence="10" id="KW-1185">Reference proteome</keyword>
<keyword evidence="3 7" id="KW-0812">Transmembrane</keyword>
<evidence type="ECO:0000313" key="9">
    <source>
        <dbReference type="EMBL" id="KAF1379568.1"/>
    </source>
</evidence>
<feature type="region of interest" description="Disordered" evidence="6">
    <location>
        <begin position="440"/>
        <end position="468"/>
    </location>
</feature>
<dbReference type="InterPro" id="IPR051753">
    <property type="entry name" value="RA-inducible_GPCR3"/>
</dbReference>
<dbReference type="OrthoDB" id="9880600at2759"/>
<dbReference type="GO" id="GO:0070062">
    <property type="term" value="C:extracellular exosome"/>
    <property type="evidence" value="ECO:0007669"/>
    <property type="project" value="TreeGrafter"/>
</dbReference>
<dbReference type="CDD" id="cd15277">
    <property type="entry name" value="7tmC_RAIG3_GPRC5C"/>
    <property type="match status" value="1"/>
</dbReference>
<feature type="transmembrane region" description="Helical" evidence="7">
    <location>
        <begin position="290"/>
        <end position="313"/>
    </location>
</feature>
<comment type="caution">
    <text evidence="9">The sequence shown here is derived from an EMBL/GenBank/DDBJ whole genome shotgun (WGS) entry which is preliminary data.</text>
</comment>
<feature type="transmembrane region" description="Helical" evidence="7">
    <location>
        <begin position="325"/>
        <end position="344"/>
    </location>
</feature>
<dbReference type="GO" id="GO:0043235">
    <property type="term" value="C:receptor complex"/>
    <property type="evidence" value="ECO:0007669"/>
    <property type="project" value="TreeGrafter"/>
</dbReference>
<evidence type="ECO:0000256" key="3">
    <source>
        <dbReference type="ARBA" id="ARBA00022692"/>
    </source>
</evidence>
<evidence type="ECO:0000256" key="5">
    <source>
        <dbReference type="ARBA" id="ARBA00023136"/>
    </source>
</evidence>
<gene>
    <name evidence="9" type="ORF">PFLUV_G00177400</name>
</gene>
<dbReference type="InterPro" id="IPR017978">
    <property type="entry name" value="GPCR_3_C"/>
</dbReference>
<feature type="transmembrane region" description="Helical" evidence="7">
    <location>
        <begin position="176"/>
        <end position="199"/>
    </location>
</feature>
<dbReference type="AlphaFoldDB" id="A0A6A5EKR8"/>
<feature type="transmembrane region" description="Helical" evidence="7">
    <location>
        <begin position="142"/>
        <end position="164"/>
    </location>
</feature>
<reference evidence="9 10" key="1">
    <citation type="submission" date="2019-06" db="EMBL/GenBank/DDBJ databases">
        <title>A chromosome-scale genome assembly of the European perch, Perca fluviatilis.</title>
        <authorList>
            <person name="Roques C."/>
            <person name="Zahm M."/>
            <person name="Cabau C."/>
            <person name="Klopp C."/>
            <person name="Bouchez O."/>
            <person name="Donnadieu C."/>
            <person name="Kuhl H."/>
            <person name="Gislard M."/>
            <person name="Guendouz S."/>
            <person name="Journot L."/>
            <person name="Haffray P."/>
            <person name="Bestin A."/>
            <person name="Morvezen R."/>
            <person name="Feron R."/>
            <person name="Wen M."/>
            <person name="Jouanno E."/>
            <person name="Herpin A."/>
            <person name="Schartl M."/>
            <person name="Postlethwait J."/>
            <person name="Schaerlinger B."/>
            <person name="Chardard D."/>
            <person name="Lecocq T."/>
            <person name="Poncet C."/>
            <person name="Jaffrelo L."/>
            <person name="Lampietro C."/>
            <person name="Guiguen Y."/>
        </authorList>
    </citation>
    <scope>NUCLEOTIDE SEQUENCE [LARGE SCALE GENOMIC DNA]</scope>
    <source>
        <tissue evidence="9">Blood</tissue>
    </source>
</reference>
<feature type="transmembrane region" description="Helical" evidence="7">
    <location>
        <begin position="110"/>
        <end position="130"/>
    </location>
</feature>
<keyword evidence="4 7" id="KW-1133">Transmembrane helix</keyword>
<feature type="transmembrane region" description="Helical" evidence="7">
    <location>
        <begin position="256"/>
        <end position="278"/>
    </location>
</feature>
<dbReference type="Pfam" id="PF00003">
    <property type="entry name" value="7tm_3"/>
    <property type="match status" value="1"/>
</dbReference>
<evidence type="ECO:0000256" key="4">
    <source>
        <dbReference type="ARBA" id="ARBA00022989"/>
    </source>
</evidence>
<dbReference type="PANTHER" id="PTHR14511">
    <property type="entry name" value="G PROTEIN COUPLED RECEPTOR, CLASS C, GROUP 5"/>
    <property type="match status" value="1"/>
</dbReference>
<feature type="compositionally biased region" description="Polar residues" evidence="6">
    <location>
        <begin position="452"/>
        <end position="468"/>
    </location>
</feature>
<evidence type="ECO:0000256" key="2">
    <source>
        <dbReference type="ARBA" id="ARBA00007242"/>
    </source>
</evidence>
<sequence>MISPGGEKRRGSIKWTFERSEIGRNIRQELDNTRGKKANISDKVFTGVNLPESPVGAELLSIISPAAALFKICSEAMGPTSAPKGCDSSISSIYYNLCDLTTVWGVVVEAFAAAGLVTSFVLLVILMASLPFVTDKKRKSMVVLQAGFLVFTLGLFGLTFAFIVGRYSTSCAARRFLFGVLFSGCLACLVMHGLWLALLKRRGRGPRSWMLSLGALGLWMVEVIINTEWLIITVVRSPPGGVIIPDMFCSIANQDFVMALIYVMVLLLAVVLMAGPSLTHKHKHWRRDGAFILVTGLFTMAIWVAWTVMYIYGNRVAGNPSWDDPTLAVAVVSNAWVFLFLYTIPEICVLTQEDPDQEQQFDEPVYPARNLVYDNILKEPEPLHQNVYMENKAFTMDEPPTVPSKPVSPYGAYNGQLRSCVYQPTEIALIAKGMTKMDQDAMMPRARAPSLNPGSGSSQPRSAESSLF</sequence>
<evidence type="ECO:0000256" key="1">
    <source>
        <dbReference type="ARBA" id="ARBA00004141"/>
    </source>
</evidence>
<dbReference type="PANTHER" id="PTHR14511:SF15">
    <property type="entry name" value="G-PROTEIN COUPLED RECEPTOR FAMILY C GROUP 5 MEMBER C"/>
    <property type="match status" value="1"/>
</dbReference>
<dbReference type="GO" id="GO:0004930">
    <property type="term" value="F:G protein-coupled receptor activity"/>
    <property type="evidence" value="ECO:0007669"/>
    <property type="project" value="InterPro"/>
</dbReference>
<comment type="similarity">
    <text evidence="2">Belongs to the G-protein coupled receptor 3 family.</text>
</comment>
<protein>
    <recommendedName>
        <fullName evidence="8">G-protein coupled receptors family 3 profile domain-containing protein</fullName>
    </recommendedName>
</protein>
<dbReference type="GO" id="GO:0030295">
    <property type="term" value="F:protein kinase activator activity"/>
    <property type="evidence" value="ECO:0007669"/>
    <property type="project" value="TreeGrafter"/>
</dbReference>
<comment type="subcellular location">
    <subcellularLocation>
        <location evidence="1">Membrane</location>
        <topology evidence="1">Multi-pass membrane protein</topology>
    </subcellularLocation>
</comment>
<feature type="domain" description="G-protein coupled receptors family 3 profile" evidence="8">
    <location>
        <begin position="98"/>
        <end position="346"/>
    </location>
</feature>
<dbReference type="Proteomes" id="UP000465112">
    <property type="component" value="Chromosome 15"/>
</dbReference>
<accession>A0A6A5EKR8</accession>
<organism evidence="9 10">
    <name type="scientific">Perca fluviatilis</name>
    <name type="common">European perch</name>
    <dbReference type="NCBI Taxonomy" id="8168"/>
    <lineage>
        <taxon>Eukaryota</taxon>
        <taxon>Metazoa</taxon>
        <taxon>Chordata</taxon>
        <taxon>Craniata</taxon>
        <taxon>Vertebrata</taxon>
        <taxon>Euteleostomi</taxon>
        <taxon>Actinopterygii</taxon>
        <taxon>Neopterygii</taxon>
        <taxon>Teleostei</taxon>
        <taxon>Neoteleostei</taxon>
        <taxon>Acanthomorphata</taxon>
        <taxon>Eupercaria</taxon>
        <taxon>Perciformes</taxon>
        <taxon>Percoidei</taxon>
        <taxon>Percidae</taxon>
        <taxon>Percinae</taxon>
        <taxon>Perca</taxon>
    </lineage>
</organism>
<name>A0A6A5EKR8_PERFL</name>
<evidence type="ECO:0000313" key="10">
    <source>
        <dbReference type="Proteomes" id="UP000465112"/>
    </source>
</evidence>
<evidence type="ECO:0000256" key="6">
    <source>
        <dbReference type="SAM" id="MobiDB-lite"/>
    </source>
</evidence>
<evidence type="ECO:0000259" key="8">
    <source>
        <dbReference type="Pfam" id="PF00003"/>
    </source>
</evidence>
<keyword evidence="5 7" id="KW-0472">Membrane</keyword>
<proteinExistence type="inferred from homology"/>
<dbReference type="GO" id="GO:0005886">
    <property type="term" value="C:plasma membrane"/>
    <property type="evidence" value="ECO:0007669"/>
    <property type="project" value="TreeGrafter"/>
</dbReference>